<evidence type="ECO:0000256" key="6">
    <source>
        <dbReference type="SAM" id="MobiDB-lite"/>
    </source>
</evidence>
<dbReference type="GO" id="GO:0016987">
    <property type="term" value="F:sigma factor activity"/>
    <property type="evidence" value="ECO:0007669"/>
    <property type="project" value="UniProtKB-KW"/>
</dbReference>
<evidence type="ECO:0000256" key="2">
    <source>
        <dbReference type="ARBA" id="ARBA00023015"/>
    </source>
</evidence>
<dbReference type="InterPro" id="IPR036388">
    <property type="entry name" value="WH-like_DNA-bd_sf"/>
</dbReference>
<keyword evidence="5" id="KW-0804">Transcription</keyword>
<dbReference type="EMBL" id="QPJW01000017">
    <property type="protein sequence ID" value="RCX14469.1"/>
    <property type="molecule type" value="Genomic_DNA"/>
</dbReference>
<dbReference type="SUPFAM" id="SSF88659">
    <property type="entry name" value="Sigma3 and sigma4 domains of RNA polymerase sigma factors"/>
    <property type="match status" value="1"/>
</dbReference>
<dbReference type="InterPro" id="IPR013325">
    <property type="entry name" value="RNA_pol_sigma_r2"/>
</dbReference>
<keyword evidence="3" id="KW-0731">Sigma factor</keyword>
<organism evidence="9 10">
    <name type="scientific">Fontibacillus phaseoli</name>
    <dbReference type="NCBI Taxonomy" id="1416533"/>
    <lineage>
        <taxon>Bacteria</taxon>
        <taxon>Bacillati</taxon>
        <taxon>Bacillota</taxon>
        <taxon>Bacilli</taxon>
        <taxon>Bacillales</taxon>
        <taxon>Paenibacillaceae</taxon>
        <taxon>Fontibacillus</taxon>
    </lineage>
</organism>
<dbReference type="PANTHER" id="PTHR43133:SF8">
    <property type="entry name" value="RNA POLYMERASE SIGMA FACTOR HI_1459-RELATED"/>
    <property type="match status" value="1"/>
</dbReference>
<dbReference type="InterPro" id="IPR014284">
    <property type="entry name" value="RNA_pol_sigma-70_dom"/>
</dbReference>
<sequence length="275" mass="30611">MRKEQMDGQSTTGTEKKLTDMAEWVGKHQQALRQYCRSLAGSPWEGDDLVQDTWLKVWSALLGGVQGERITQAYLYRVARNAWIDRTRKKVVSTVRQSLEDDIQTQEVSSIEIWAAMETLVQNLAPVQRTALLLVDILKYTAEEAAVLVNSTEGAVKAALHRARTKLKAMVSVGDSQQNLKADMSEPGSRSTSKSNGRHEPEGNSEVITEADELTTYAYVEAFRQQNTAAMIMLMNDGVTKDAVVSVLNAHRRSDRSRTASHQTTIRNLSMQLAA</sequence>
<dbReference type="InterPro" id="IPR007627">
    <property type="entry name" value="RNA_pol_sigma70_r2"/>
</dbReference>
<name>A0A369AYW0_9BACL</name>
<dbReference type="Gene3D" id="1.10.1740.10">
    <property type="match status" value="1"/>
</dbReference>
<evidence type="ECO:0000259" key="8">
    <source>
        <dbReference type="Pfam" id="PF08281"/>
    </source>
</evidence>
<dbReference type="SUPFAM" id="SSF88946">
    <property type="entry name" value="Sigma2 domain of RNA polymerase sigma factors"/>
    <property type="match status" value="1"/>
</dbReference>
<evidence type="ECO:0000256" key="3">
    <source>
        <dbReference type="ARBA" id="ARBA00023082"/>
    </source>
</evidence>
<evidence type="ECO:0000259" key="7">
    <source>
        <dbReference type="Pfam" id="PF04542"/>
    </source>
</evidence>
<comment type="caution">
    <text evidence="9">The sequence shown here is derived from an EMBL/GenBank/DDBJ whole genome shotgun (WGS) entry which is preliminary data.</text>
</comment>
<evidence type="ECO:0000313" key="10">
    <source>
        <dbReference type="Proteomes" id="UP000253090"/>
    </source>
</evidence>
<comment type="similarity">
    <text evidence="1">Belongs to the sigma-70 factor family. ECF subfamily.</text>
</comment>
<dbReference type="Gene3D" id="1.10.10.10">
    <property type="entry name" value="Winged helix-like DNA-binding domain superfamily/Winged helix DNA-binding domain"/>
    <property type="match status" value="1"/>
</dbReference>
<evidence type="ECO:0000313" key="9">
    <source>
        <dbReference type="EMBL" id="RCX14469.1"/>
    </source>
</evidence>
<evidence type="ECO:0000256" key="4">
    <source>
        <dbReference type="ARBA" id="ARBA00023125"/>
    </source>
</evidence>
<accession>A0A369AYW0</accession>
<keyword evidence="4" id="KW-0238">DNA-binding</keyword>
<keyword evidence="10" id="KW-1185">Reference proteome</keyword>
<feature type="domain" description="RNA polymerase sigma factor 70 region 4 type 2" evidence="8">
    <location>
        <begin position="116"/>
        <end position="167"/>
    </location>
</feature>
<gene>
    <name evidence="9" type="ORF">DFP94_11780</name>
</gene>
<feature type="region of interest" description="Disordered" evidence="6">
    <location>
        <begin position="176"/>
        <end position="207"/>
    </location>
</feature>
<dbReference type="GO" id="GO:0003677">
    <property type="term" value="F:DNA binding"/>
    <property type="evidence" value="ECO:0007669"/>
    <property type="project" value="UniProtKB-KW"/>
</dbReference>
<keyword evidence="2" id="KW-0805">Transcription regulation</keyword>
<dbReference type="InterPro" id="IPR013249">
    <property type="entry name" value="RNA_pol_sigma70_r4_t2"/>
</dbReference>
<dbReference type="InterPro" id="IPR039425">
    <property type="entry name" value="RNA_pol_sigma-70-like"/>
</dbReference>
<dbReference type="Pfam" id="PF04542">
    <property type="entry name" value="Sigma70_r2"/>
    <property type="match status" value="1"/>
</dbReference>
<protein>
    <submittedName>
        <fullName evidence="9">RNA polymerase sigma factor (Sigma-70 family)</fullName>
    </submittedName>
</protein>
<dbReference type="NCBIfam" id="TIGR02937">
    <property type="entry name" value="sigma70-ECF"/>
    <property type="match status" value="1"/>
</dbReference>
<evidence type="ECO:0000256" key="1">
    <source>
        <dbReference type="ARBA" id="ARBA00010641"/>
    </source>
</evidence>
<reference evidence="9 10" key="1">
    <citation type="submission" date="2018-07" db="EMBL/GenBank/DDBJ databases">
        <title>Genomic Encyclopedia of Type Strains, Phase III (KMG-III): the genomes of soil and plant-associated and newly described type strains.</title>
        <authorList>
            <person name="Whitman W."/>
        </authorList>
    </citation>
    <scope>NUCLEOTIDE SEQUENCE [LARGE SCALE GENOMIC DNA]</scope>
    <source>
        <strain evidence="9 10">CECT 8333</strain>
    </source>
</reference>
<dbReference type="InterPro" id="IPR013324">
    <property type="entry name" value="RNA_pol_sigma_r3/r4-like"/>
</dbReference>
<feature type="domain" description="RNA polymerase sigma-70 region 2" evidence="7">
    <location>
        <begin position="25"/>
        <end position="90"/>
    </location>
</feature>
<dbReference type="GO" id="GO:0006352">
    <property type="term" value="P:DNA-templated transcription initiation"/>
    <property type="evidence" value="ECO:0007669"/>
    <property type="project" value="InterPro"/>
</dbReference>
<dbReference type="RefSeq" id="WP_181873275.1">
    <property type="nucleotide sequence ID" value="NZ_QPJW01000017.1"/>
</dbReference>
<dbReference type="AlphaFoldDB" id="A0A369AYW0"/>
<dbReference type="Proteomes" id="UP000253090">
    <property type="component" value="Unassembled WGS sequence"/>
</dbReference>
<evidence type="ECO:0000256" key="5">
    <source>
        <dbReference type="ARBA" id="ARBA00023163"/>
    </source>
</evidence>
<dbReference type="PANTHER" id="PTHR43133">
    <property type="entry name" value="RNA POLYMERASE ECF-TYPE SIGMA FACTO"/>
    <property type="match status" value="1"/>
</dbReference>
<proteinExistence type="inferred from homology"/>
<dbReference type="Pfam" id="PF08281">
    <property type="entry name" value="Sigma70_r4_2"/>
    <property type="match status" value="1"/>
</dbReference>